<sequence length="735" mass="80321">MSRLSSLSTSFPSPTSSPILIDTAFLFLLQGGYYLLSRRFLLHALPTLRQISKRDSEGADGSGETNDTGILGLPGLARDDNDDEDGVINASGGLSDTGSTHGPPGSNSRRNNLNLYPPTGQNASRAHLATTDDLDESDTDSLISKKVLKLFHGRSRSNRAPVDGERVRTTRGLGFLARNLFSLCFSECLLLLTLVMFHSIGILHSRSRRVHFSFSLHVLLLLILLVVPMVQCLQLTYRSRDPAPAGTTATTTTSSPRRLTISKRLLLAMIPFGIYVFAFTRIPPYVTTDHLGLSAVMLANQNETTVVNGTTIVVGTGKTSHRIALPAHVHLGDYKDLNDDADNTTDPSREDAGEGDDGVQEDWQRGGWLEPSLGRVVVCGIIIMGALSGFGAVRTAWGFYENGGLKSGRPVSREDIIAAERSLYRVRHDIMSKREHLGRSDSLGGDARPSMMRSATGWLDIFGSARSNGEDSSVRRELQGLETMEGQVKRSLEAMKLRRKRQRFAQTWRGKVYNLIGLVFAFYCLARVLMCLTSVLFPPLATSHISQPGKDDDTLPQDGKGNTNGDWISYSIALALSQLPTGVVDVKMWSRAISLLLTGLLILASLAQVLRSVARILRLTSKSIGAGFLLLGLSQLMSTYVISLLIQMRSYIPPATPDAYLELNSTSTASIDNSFSTALDPTPKDPSLLATLPDFRVFGRLFDVMFVLAAVSTMVWRYVGNKLNGPDEFGTIYHH</sequence>
<keyword evidence="3 6" id="KW-1133">Transmembrane helix</keyword>
<keyword evidence="2 6" id="KW-0812">Transmembrane</keyword>
<dbReference type="Pfam" id="PF12430">
    <property type="entry name" value="ABA_GPCR"/>
    <property type="match status" value="1"/>
</dbReference>
<proteinExistence type="predicted"/>
<name>A0A8K0JHV9_9TREE</name>
<evidence type="ECO:0000259" key="7">
    <source>
        <dbReference type="Pfam" id="PF12430"/>
    </source>
</evidence>
<feature type="transmembrane region" description="Helical" evidence="6">
    <location>
        <begin position="210"/>
        <end position="230"/>
    </location>
</feature>
<comment type="caution">
    <text evidence="9">The sequence shown here is derived from an EMBL/GenBank/DDBJ whole genome shotgun (WGS) entry which is preliminary data.</text>
</comment>
<feature type="transmembrane region" description="Helical" evidence="6">
    <location>
        <begin position="180"/>
        <end position="204"/>
    </location>
</feature>
<feature type="transmembrane region" description="Helical" evidence="6">
    <location>
        <begin position="265"/>
        <end position="282"/>
    </location>
</feature>
<feature type="domain" description="Abscisic acid G-protein coupled receptor-like" evidence="7">
    <location>
        <begin position="504"/>
        <end position="721"/>
    </location>
</feature>
<feature type="transmembrane region" description="Helical" evidence="6">
    <location>
        <begin position="697"/>
        <end position="719"/>
    </location>
</feature>
<dbReference type="PANTHER" id="PTHR15948">
    <property type="entry name" value="G-PROTEIN COUPLED RECEPTOR 89-RELATED"/>
    <property type="match status" value="1"/>
</dbReference>
<feature type="transmembrane region" description="Helical" evidence="6">
    <location>
        <begin position="373"/>
        <end position="393"/>
    </location>
</feature>
<feature type="transmembrane region" description="Helical" evidence="6">
    <location>
        <begin position="626"/>
        <end position="646"/>
    </location>
</feature>
<dbReference type="GO" id="GO:0016020">
    <property type="term" value="C:membrane"/>
    <property type="evidence" value="ECO:0007669"/>
    <property type="project" value="UniProtKB-SubCell"/>
</dbReference>
<reference evidence="9" key="1">
    <citation type="submission" date="2020-04" db="EMBL/GenBank/DDBJ databases">
        <title>Analysis of mating type loci in Filobasidium floriforme.</title>
        <authorList>
            <person name="Nowrousian M."/>
        </authorList>
    </citation>
    <scope>NUCLEOTIDE SEQUENCE</scope>
    <source>
        <strain evidence="9">CBS 6242</strain>
    </source>
</reference>
<evidence type="ECO:0000256" key="5">
    <source>
        <dbReference type="SAM" id="MobiDB-lite"/>
    </source>
</evidence>
<comment type="subcellular location">
    <subcellularLocation>
        <location evidence="1">Membrane</location>
        <topology evidence="1">Multi-pass membrane protein</topology>
    </subcellularLocation>
</comment>
<dbReference type="AlphaFoldDB" id="A0A8K0JHV9"/>
<evidence type="ECO:0000256" key="2">
    <source>
        <dbReference type="ARBA" id="ARBA00022692"/>
    </source>
</evidence>
<dbReference type="Proteomes" id="UP000812966">
    <property type="component" value="Unassembled WGS sequence"/>
</dbReference>
<dbReference type="EMBL" id="JABELV010000114">
    <property type="protein sequence ID" value="KAG7530589.1"/>
    <property type="molecule type" value="Genomic_DNA"/>
</dbReference>
<evidence type="ECO:0000256" key="3">
    <source>
        <dbReference type="ARBA" id="ARBA00022989"/>
    </source>
</evidence>
<feature type="compositionally biased region" description="Polar residues" evidence="5">
    <location>
        <begin position="92"/>
        <end position="122"/>
    </location>
</feature>
<keyword evidence="4 6" id="KW-0472">Membrane</keyword>
<organism evidence="9 10">
    <name type="scientific">Filobasidium floriforme</name>
    <dbReference type="NCBI Taxonomy" id="5210"/>
    <lineage>
        <taxon>Eukaryota</taxon>
        <taxon>Fungi</taxon>
        <taxon>Dikarya</taxon>
        <taxon>Basidiomycota</taxon>
        <taxon>Agaricomycotina</taxon>
        <taxon>Tremellomycetes</taxon>
        <taxon>Filobasidiales</taxon>
        <taxon>Filobasidiaceae</taxon>
        <taxon>Filobasidium</taxon>
    </lineage>
</organism>
<feature type="transmembrane region" description="Helical" evidence="6">
    <location>
        <begin position="592"/>
        <end position="614"/>
    </location>
</feature>
<evidence type="ECO:0000313" key="10">
    <source>
        <dbReference type="Proteomes" id="UP000812966"/>
    </source>
</evidence>
<evidence type="ECO:0000256" key="6">
    <source>
        <dbReference type="SAM" id="Phobius"/>
    </source>
</evidence>
<feature type="region of interest" description="Disordered" evidence="5">
    <location>
        <begin position="53"/>
        <end position="122"/>
    </location>
</feature>
<feature type="domain" description="Golgi pH regulator conserved" evidence="8">
    <location>
        <begin position="370"/>
        <end position="436"/>
    </location>
</feature>
<evidence type="ECO:0000313" key="9">
    <source>
        <dbReference type="EMBL" id="KAG7530589.1"/>
    </source>
</evidence>
<accession>A0A8K0JHV9</accession>
<dbReference type="PANTHER" id="PTHR15948:SF0">
    <property type="entry name" value="GOLGI PH REGULATOR A-RELATED"/>
    <property type="match status" value="1"/>
</dbReference>
<evidence type="ECO:0008006" key="11">
    <source>
        <dbReference type="Google" id="ProtNLM"/>
    </source>
</evidence>
<feature type="transmembrane region" description="Helical" evidence="6">
    <location>
        <begin position="512"/>
        <end position="537"/>
    </location>
</feature>
<feature type="transmembrane region" description="Helical" evidence="6">
    <location>
        <begin position="15"/>
        <end position="36"/>
    </location>
</feature>
<dbReference type="InterPro" id="IPR025969">
    <property type="entry name" value="ABA_GPCR_dom"/>
</dbReference>
<keyword evidence="10" id="KW-1185">Reference proteome</keyword>
<feature type="region of interest" description="Disordered" evidence="5">
    <location>
        <begin position="336"/>
        <end position="365"/>
    </location>
</feature>
<gene>
    <name evidence="9" type="ORF">FFLO_04952</name>
</gene>
<evidence type="ECO:0000259" key="8">
    <source>
        <dbReference type="Pfam" id="PF12537"/>
    </source>
</evidence>
<dbReference type="OrthoDB" id="264392at2759"/>
<dbReference type="InterPro" id="IPR015672">
    <property type="entry name" value="GPHR/GTG"/>
</dbReference>
<evidence type="ECO:0000256" key="1">
    <source>
        <dbReference type="ARBA" id="ARBA00004141"/>
    </source>
</evidence>
<evidence type="ECO:0000256" key="4">
    <source>
        <dbReference type="ARBA" id="ARBA00023136"/>
    </source>
</evidence>
<protein>
    <recommendedName>
        <fullName evidence="11">Abscisic acid G-protein coupled receptor-domain-containing protein</fullName>
    </recommendedName>
</protein>
<dbReference type="InterPro" id="IPR022535">
    <property type="entry name" value="Golgi_pH-regulator_cons_dom"/>
</dbReference>
<dbReference type="Pfam" id="PF12537">
    <property type="entry name" value="GPHR_N"/>
    <property type="match status" value="1"/>
</dbReference>